<evidence type="ECO:0000256" key="9">
    <source>
        <dbReference type="SAM" id="SignalP"/>
    </source>
</evidence>
<proteinExistence type="inferred from homology"/>
<evidence type="ECO:0000256" key="8">
    <source>
        <dbReference type="ARBA" id="ARBA00031934"/>
    </source>
</evidence>
<evidence type="ECO:0000256" key="1">
    <source>
        <dbReference type="ARBA" id="ARBA00010758"/>
    </source>
</evidence>
<organism evidence="10 11">
    <name type="scientific">Aplosporella prunicola CBS 121167</name>
    <dbReference type="NCBI Taxonomy" id="1176127"/>
    <lineage>
        <taxon>Eukaryota</taxon>
        <taxon>Fungi</taxon>
        <taxon>Dikarya</taxon>
        <taxon>Ascomycota</taxon>
        <taxon>Pezizomycotina</taxon>
        <taxon>Dothideomycetes</taxon>
        <taxon>Dothideomycetes incertae sedis</taxon>
        <taxon>Botryosphaeriales</taxon>
        <taxon>Aplosporellaceae</taxon>
        <taxon>Aplosporella</taxon>
    </lineage>
</organism>
<dbReference type="Gene3D" id="3.40.50.1820">
    <property type="entry name" value="alpha/beta hydrolase"/>
    <property type="match status" value="1"/>
</dbReference>
<evidence type="ECO:0000256" key="2">
    <source>
        <dbReference type="ARBA" id="ARBA00012423"/>
    </source>
</evidence>
<dbReference type="PANTHER" id="PTHR11247">
    <property type="entry name" value="PALMITOYL-PROTEIN THIOESTERASE/DOLICHYLDIPHOSPHATASE 1"/>
    <property type="match status" value="1"/>
</dbReference>
<keyword evidence="5" id="KW-0378">Hydrolase</keyword>
<dbReference type="EC" id="3.1.2.22" evidence="2"/>
<dbReference type="AlphaFoldDB" id="A0A6A6AZS3"/>
<dbReference type="GO" id="GO:0008474">
    <property type="term" value="F:palmitoyl-(protein) hydrolase activity"/>
    <property type="evidence" value="ECO:0007669"/>
    <property type="project" value="UniProtKB-EC"/>
</dbReference>
<reference evidence="10" key="1">
    <citation type="journal article" date="2020" name="Stud. Mycol.">
        <title>101 Dothideomycetes genomes: a test case for predicting lifestyles and emergence of pathogens.</title>
        <authorList>
            <person name="Haridas S."/>
            <person name="Albert R."/>
            <person name="Binder M."/>
            <person name="Bloem J."/>
            <person name="Labutti K."/>
            <person name="Salamov A."/>
            <person name="Andreopoulos B."/>
            <person name="Baker S."/>
            <person name="Barry K."/>
            <person name="Bills G."/>
            <person name="Bluhm B."/>
            <person name="Cannon C."/>
            <person name="Castanera R."/>
            <person name="Culley D."/>
            <person name="Daum C."/>
            <person name="Ezra D."/>
            <person name="Gonzalez J."/>
            <person name="Henrissat B."/>
            <person name="Kuo A."/>
            <person name="Liang C."/>
            <person name="Lipzen A."/>
            <person name="Lutzoni F."/>
            <person name="Magnuson J."/>
            <person name="Mondo S."/>
            <person name="Nolan M."/>
            <person name="Ohm R."/>
            <person name="Pangilinan J."/>
            <person name="Park H.-J."/>
            <person name="Ramirez L."/>
            <person name="Alfaro M."/>
            <person name="Sun H."/>
            <person name="Tritt A."/>
            <person name="Yoshinaga Y."/>
            <person name="Zwiers L.-H."/>
            <person name="Turgeon B."/>
            <person name="Goodwin S."/>
            <person name="Spatafora J."/>
            <person name="Crous P."/>
            <person name="Grigoriev I."/>
        </authorList>
    </citation>
    <scope>NUCLEOTIDE SEQUENCE</scope>
    <source>
        <strain evidence="10">CBS 121167</strain>
    </source>
</reference>
<evidence type="ECO:0000256" key="3">
    <source>
        <dbReference type="ARBA" id="ARBA00014212"/>
    </source>
</evidence>
<keyword evidence="6" id="KW-1015">Disulfide bond</keyword>
<dbReference type="InterPro" id="IPR029058">
    <property type="entry name" value="AB_hydrolase_fold"/>
</dbReference>
<keyword evidence="7" id="KW-0325">Glycoprotein</keyword>
<comment type="similarity">
    <text evidence="1">Belongs to the palmitoyl-protein thioesterase family.</text>
</comment>
<evidence type="ECO:0000313" key="11">
    <source>
        <dbReference type="Proteomes" id="UP000799438"/>
    </source>
</evidence>
<evidence type="ECO:0000313" key="10">
    <source>
        <dbReference type="EMBL" id="KAF2136683.1"/>
    </source>
</evidence>
<keyword evidence="11" id="KW-1185">Reference proteome</keyword>
<dbReference type="EMBL" id="ML995514">
    <property type="protein sequence ID" value="KAF2136683.1"/>
    <property type="molecule type" value="Genomic_DNA"/>
</dbReference>
<dbReference type="FunFam" id="3.40.50.1820:FF:000107">
    <property type="entry name" value="Palmitoyl-protein thioesterase 1"/>
    <property type="match status" value="1"/>
</dbReference>
<evidence type="ECO:0000256" key="4">
    <source>
        <dbReference type="ARBA" id="ARBA00022729"/>
    </source>
</evidence>
<dbReference type="SUPFAM" id="SSF53474">
    <property type="entry name" value="alpha/beta-Hydrolases"/>
    <property type="match status" value="1"/>
</dbReference>
<dbReference type="PRINTS" id="PR00414">
    <property type="entry name" value="PPTHIESTRASE"/>
</dbReference>
<gene>
    <name evidence="10" type="ORF">K452DRAFT_127266</name>
</gene>
<name>A0A6A6AZS3_9PEZI</name>
<dbReference type="Pfam" id="PF02089">
    <property type="entry name" value="Palm_thioest"/>
    <property type="match status" value="1"/>
</dbReference>
<dbReference type="OrthoDB" id="10263094at2759"/>
<dbReference type="Proteomes" id="UP000799438">
    <property type="component" value="Unassembled WGS sequence"/>
</dbReference>
<protein>
    <recommendedName>
        <fullName evidence="3">Palmitoyl-protein thioesterase 1</fullName>
        <ecNumber evidence="2">3.1.2.22</ecNumber>
    </recommendedName>
    <alternativeName>
        <fullName evidence="8">Palmitoyl-protein hydrolase 1</fullName>
    </alternativeName>
</protein>
<dbReference type="InterPro" id="IPR002472">
    <property type="entry name" value="Palm_thioest"/>
</dbReference>
<evidence type="ECO:0000256" key="5">
    <source>
        <dbReference type="ARBA" id="ARBA00022801"/>
    </source>
</evidence>
<feature type="signal peptide" evidence="9">
    <location>
        <begin position="1"/>
        <end position="18"/>
    </location>
</feature>
<evidence type="ECO:0000256" key="7">
    <source>
        <dbReference type="ARBA" id="ARBA00023180"/>
    </source>
</evidence>
<keyword evidence="4 9" id="KW-0732">Signal</keyword>
<dbReference type="GeneID" id="54292743"/>
<accession>A0A6A6AZS3</accession>
<dbReference type="PANTHER" id="PTHR11247:SF8">
    <property type="entry name" value="PALMITOYL-PROTEIN THIOESTERASE 1"/>
    <property type="match status" value="1"/>
</dbReference>
<dbReference type="RefSeq" id="XP_033392401.1">
    <property type="nucleotide sequence ID" value="XM_033535249.1"/>
</dbReference>
<sequence>MRTAALPALLALSSSAAALPTTTTDSSAPLPLVIWHGLGDNYLGEGLQAVGELAEKANPGTFVYNIRLDNDAGSDRTATFLGNVTEQVAAVCAQLAAQPVLAAAPAINALGFSQGGQFLRAFVERCNVPPVRALVTLGSQHNGIARFQTCAPTDWLCRGAMGLLRSNAWSGFVQRRVVPAQYYRELNESTGLGSDDYLAASNFLADINNERELKNETYKRNLASLDKFAMYVFDEDTTVIPKETGWFAEVNGTTGEVTQLRDRPVYTEDWLGLKQLDEKDGLVFRNMTGAHMELDDEALEAIFKEFFAPVKRADGAQAVLLGDGEL</sequence>
<feature type="chain" id="PRO_5025535464" description="Palmitoyl-protein thioesterase 1" evidence="9">
    <location>
        <begin position="19"/>
        <end position="326"/>
    </location>
</feature>
<evidence type="ECO:0000256" key="6">
    <source>
        <dbReference type="ARBA" id="ARBA00023157"/>
    </source>
</evidence>